<evidence type="ECO:0000313" key="3">
    <source>
        <dbReference type="Proteomes" id="UP000006757"/>
    </source>
</evidence>
<feature type="region of interest" description="Disordered" evidence="1">
    <location>
        <begin position="119"/>
        <end position="160"/>
    </location>
</feature>
<gene>
    <name evidence="2" type="ORF">A1Q2_07591</name>
</gene>
<dbReference type="HOGENOM" id="CLU_1653386_0_0_1"/>
<feature type="compositionally biased region" description="Acidic residues" evidence="1">
    <location>
        <begin position="142"/>
        <end position="154"/>
    </location>
</feature>
<keyword evidence="3" id="KW-1185">Reference proteome</keyword>
<dbReference type="AlphaFoldDB" id="K1VB43"/>
<dbReference type="EMBL" id="AMBO01000398">
    <property type="protein sequence ID" value="EKC98045.1"/>
    <property type="molecule type" value="Genomic_DNA"/>
</dbReference>
<feature type="region of interest" description="Disordered" evidence="1">
    <location>
        <begin position="1"/>
        <end position="101"/>
    </location>
</feature>
<dbReference type="Proteomes" id="UP000006757">
    <property type="component" value="Unassembled WGS sequence"/>
</dbReference>
<organism evidence="2 3">
    <name type="scientific">Trichosporon asahii var. asahii (strain CBS 8904)</name>
    <name type="common">Yeast</name>
    <dbReference type="NCBI Taxonomy" id="1220162"/>
    <lineage>
        <taxon>Eukaryota</taxon>
        <taxon>Fungi</taxon>
        <taxon>Dikarya</taxon>
        <taxon>Basidiomycota</taxon>
        <taxon>Agaricomycotina</taxon>
        <taxon>Tremellomycetes</taxon>
        <taxon>Trichosporonales</taxon>
        <taxon>Trichosporonaceae</taxon>
        <taxon>Trichosporon</taxon>
    </lineage>
</organism>
<feature type="compositionally biased region" description="Polar residues" evidence="1">
    <location>
        <begin position="1"/>
        <end position="14"/>
    </location>
</feature>
<accession>K1VB43</accession>
<evidence type="ECO:0000313" key="2">
    <source>
        <dbReference type="EMBL" id="EKC98045.1"/>
    </source>
</evidence>
<dbReference type="InParanoid" id="K1VB43"/>
<reference evidence="2 3" key="1">
    <citation type="journal article" date="2012" name="Eukaryot. Cell">
        <title>Genome sequence of the Trichosporon asahii environmental strain CBS 8904.</title>
        <authorList>
            <person name="Yang R.Y."/>
            <person name="Li H.T."/>
            <person name="Zhu H."/>
            <person name="Zhou G.P."/>
            <person name="Wang M."/>
            <person name="Wang L."/>
        </authorList>
    </citation>
    <scope>NUCLEOTIDE SEQUENCE [LARGE SCALE GENOMIC DNA]</scope>
    <source>
        <strain evidence="2 3">CBS 8904</strain>
    </source>
</reference>
<feature type="compositionally biased region" description="Acidic residues" evidence="1">
    <location>
        <begin position="70"/>
        <end position="98"/>
    </location>
</feature>
<feature type="compositionally biased region" description="Acidic residues" evidence="1">
    <location>
        <begin position="23"/>
        <end position="41"/>
    </location>
</feature>
<protein>
    <submittedName>
        <fullName evidence="2">Uncharacterized protein</fullName>
    </submittedName>
</protein>
<proteinExistence type="predicted"/>
<name>K1VB43_TRIAC</name>
<comment type="caution">
    <text evidence="2">The sequence shown here is derived from an EMBL/GenBank/DDBJ whole genome shotgun (WGS) entry which is preliminary data.</text>
</comment>
<evidence type="ECO:0000256" key="1">
    <source>
        <dbReference type="SAM" id="MobiDB-lite"/>
    </source>
</evidence>
<sequence>MSSQTIQPKATHSVPSFYREDETGMETESEADAADFSDSDGDNAPCPVLTKPNKPSKPRSVPRFYRENEDGLATESEAEFSDSDGDNEDTEDEGEEYTTEGAYVAQYAYTYIEVEETAGIEEATQAMEIDEGGSESEAAFTDGEEGESTDEEYVDESREK</sequence>